<dbReference type="OrthoDB" id="3437960at2759"/>
<evidence type="ECO:0000256" key="7">
    <source>
        <dbReference type="ARBA" id="ARBA00023242"/>
    </source>
</evidence>
<dbReference type="PANTHER" id="PTHR46179">
    <property type="entry name" value="ZINC FINGER PROTEIN"/>
    <property type="match status" value="1"/>
</dbReference>
<evidence type="ECO:0000313" key="10">
    <source>
        <dbReference type="EMBL" id="CAG8727751.1"/>
    </source>
</evidence>
<dbReference type="Proteomes" id="UP000789570">
    <property type="component" value="Unassembled WGS sequence"/>
</dbReference>
<dbReference type="SUPFAM" id="SSF57667">
    <property type="entry name" value="beta-beta-alpha zinc fingers"/>
    <property type="match status" value="1"/>
</dbReference>
<dbReference type="GO" id="GO:0008270">
    <property type="term" value="F:zinc ion binding"/>
    <property type="evidence" value="ECO:0007669"/>
    <property type="project" value="UniProtKB-KW"/>
</dbReference>
<dbReference type="Gene3D" id="3.30.160.60">
    <property type="entry name" value="Classic Zinc Finger"/>
    <property type="match status" value="2"/>
</dbReference>
<dbReference type="AlphaFoldDB" id="A0A9N9IBA5"/>
<sequence length="269" mass="31668">MSESANVKPFVCKWDTHSEPQHFETQEKLRKHIAEHDINSCNKSCLRDPLYICPWEGCNKQQSDIIKLEEHLRRHTQQRPFNCPICNGSRFDSPDTLIRHLIIKHNDFVLDSDTDDYTLYDENEELNLGKVKDKNDVHVKKVVSKDEAAIFIKENNKDEIIPLSNTAKISYRDVRTKDTDDFMTKRYKHEMAFWDLFNKGIEAISLLPDSQIEYDSENENYDDLSDVSQEVLSESEQDKLIFETFRKVYKDTKAGEYFEKAFEMLERGP</sequence>
<evidence type="ECO:0000256" key="6">
    <source>
        <dbReference type="ARBA" id="ARBA00023163"/>
    </source>
</evidence>
<keyword evidence="11" id="KW-1185">Reference proteome</keyword>
<keyword evidence="5" id="KW-0805">Transcription regulation</keyword>
<keyword evidence="6" id="KW-0804">Transcription</keyword>
<comment type="subcellular location">
    <subcellularLocation>
        <location evidence="1">Nucleus</location>
    </subcellularLocation>
</comment>
<protein>
    <submittedName>
        <fullName evidence="10">16816_t:CDS:1</fullName>
    </submittedName>
</protein>
<evidence type="ECO:0000256" key="8">
    <source>
        <dbReference type="PROSITE-ProRule" id="PRU00042"/>
    </source>
</evidence>
<dbReference type="PANTHER" id="PTHR46179:SF13">
    <property type="entry name" value="C2H2-TYPE DOMAIN-CONTAINING PROTEIN"/>
    <property type="match status" value="1"/>
</dbReference>
<dbReference type="EMBL" id="CAJVPQ010011549">
    <property type="protein sequence ID" value="CAG8727751.1"/>
    <property type="molecule type" value="Genomic_DNA"/>
</dbReference>
<proteinExistence type="predicted"/>
<dbReference type="InterPro" id="IPR036236">
    <property type="entry name" value="Znf_C2H2_sf"/>
</dbReference>
<evidence type="ECO:0000259" key="9">
    <source>
        <dbReference type="PROSITE" id="PS50157"/>
    </source>
</evidence>
<evidence type="ECO:0000256" key="5">
    <source>
        <dbReference type="ARBA" id="ARBA00023015"/>
    </source>
</evidence>
<dbReference type="PROSITE" id="PS50157">
    <property type="entry name" value="ZINC_FINGER_C2H2_2"/>
    <property type="match status" value="1"/>
</dbReference>
<dbReference type="GO" id="GO:0006357">
    <property type="term" value="P:regulation of transcription by RNA polymerase II"/>
    <property type="evidence" value="ECO:0007669"/>
    <property type="project" value="TreeGrafter"/>
</dbReference>
<dbReference type="GO" id="GO:0005634">
    <property type="term" value="C:nucleus"/>
    <property type="evidence" value="ECO:0007669"/>
    <property type="project" value="UniProtKB-SubCell"/>
</dbReference>
<feature type="domain" description="C2H2-type" evidence="9">
    <location>
        <begin position="51"/>
        <end position="80"/>
    </location>
</feature>
<dbReference type="InterPro" id="IPR013087">
    <property type="entry name" value="Znf_C2H2_type"/>
</dbReference>
<evidence type="ECO:0000256" key="4">
    <source>
        <dbReference type="ARBA" id="ARBA00022833"/>
    </source>
</evidence>
<accession>A0A9N9IBA5</accession>
<keyword evidence="4" id="KW-0862">Zinc</keyword>
<keyword evidence="2" id="KW-0479">Metal-binding</keyword>
<evidence type="ECO:0000256" key="1">
    <source>
        <dbReference type="ARBA" id="ARBA00004123"/>
    </source>
</evidence>
<keyword evidence="3 8" id="KW-0863">Zinc-finger</keyword>
<keyword evidence="7" id="KW-0539">Nucleus</keyword>
<evidence type="ECO:0000313" key="11">
    <source>
        <dbReference type="Proteomes" id="UP000789570"/>
    </source>
</evidence>
<dbReference type="SMART" id="SM00355">
    <property type="entry name" value="ZnF_C2H2"/>
    <property type="match status" value="3"/>
</dbReference>
<evidence type="ECO:0000256" key="3">
    <source>
        <dbReference type="ARBA" id="ARBA00022771"/>
    </source>
</evidence>
<comment type="caution">
    <text evidence="10">The sequence shown here is derived from an EMBL/GenBank/DDBJ whole genome shotgun (WGS) entry which is preliminary data.</text>
</comment>
<gene>
    <name evidence="10" type="ORF">FCALED_LOCUS14783</name>
</gene>
<dbReference type="InterPro" id="IPR051061">
    <property type="entry name" value="Zinc_finger_trans_reg"/>
</dbReference>
<evidence type="ECO:0000256" key="2">
    <source>
        <dbReference type="ARBA" id="ARBA00022723"/>
    </source>
</evidence>
<name>A0A9N9IBA5_9GLOM</name>
<organism evidence="10 11">
    <name type="scientific">Funneliformis caledonium</name>
    <dbReference type="NCBI Taxonomy" id="1117310"/>
    <lineage>
        <taxon>Eukaryota</taxon>
        <taxon>Fungi</taxon>
        <taxon>Fungi incertae sedis</taxon>
        <taxon>Mucoromycota</taxon>
        <taxon>Glomeromycotina</taxon>
        <taxon>Glomeromycetes</taxon>
        <taxon>Glomerales</taxon>
        <taxon>Glomeraceae</taxon>
        <taxon>Funneliformis</taxon>
    </lineage>
</organism>
<reference evidence="10" key="1">
    <citation type="submission" date="2021-06" db="EMBL/GenBank/DDBJ databases">
        <authorList>
            <person name="Kallberg Y."/>
            <person name="Tangrot J."/>
            <person name="Rosling A."/>
        </authorList>
    </citation>
    <scope>NUCLEOTIDE SEQUENCE</scope>
    <source>
        <strain evidence="10">UK204</strain>
    </source>
</reference>